<sequence>MPLVNMSDLLTHARRHRYAVAALDVVSLDFLEGVIAAAEACRAPVIVSLAESHFEHYDFELLMAAVVAACRRSSAPLAIHLDHGASLESAVRGIRLGCNGVMVDGSQLGYDDNAATTRAVTEMAHACGVAVEGELGYVPGEEGEDAERHPGELIYTTPEEATAFVDTTGVDCLAVSIGTLHGRLRGEPQLDFERLAAIAEATPVPLVIHGGTGLSDELFERLIASGVAKINYYTALADAAARAIRTAAATDPRAGYTRLTHQVRDAVRDEAERVIRLFGSADRADELLAHCRPWCEVEHVILFNANGDADAVEAMKATGRDLLGAIPGVREAATGSAVTADARYRHCWLVRFCGEPVIDAYKYHPDHQAFADERFRPIAADRVTIDFELD</sequence>
<dbReference type="KEGG" id="tmb:Thimo_0389"/>
<reference evidence="2 3" key="1">
    <citation type="submission" date="2011-09" db="EMBL/GenBank/DDBJ databases">
        <title>Complete sequence of chromosome of Thioflavicoccus mobilis 8321.</title>
        <authorList>
            <consortium name="US DOE Joint Genome Institute"/>
            <person name="Lucas S."/>
            <person name="Han J."/>
            <person name="Lapidus A."/>
            <person name="Cheng J.-F."/>
            <person name="Goodwin L."/>
            <person name="Pitluck S."/>
            <person name="Peters L."/>
            <person name="Ovchinnikova G."/>
            <person name="Lu M."/>
            <person name="Detter J.C."/>
            <person name="Han C."/>
            <person name="Tapia R."/>
            <person name="Land M."/>
            <person name="Hauser L."/>
            <person name="Kyrpides N."/>
            <person name="Ivanova N."/>
            <person name="Pagani I."/>
            <person name="Vogl K."/>
            <person name="Liu Z."/>
            <person name="Imhoff J."/>
            <person name="Thiel V."/>
            <person name="Frigaard N.-U."/>
            <person name="Bryant D."/>
            <person name="Woyke T."/>
        </authorList>
    </citation>
    <scope>NUCLEOTIDE SEQUENCE [LARGE SCALE GENOMIC DNA]</scope>
    <source>
        <strain evidence="2 3">8321</strain>
    </source>
</reference>
<dbReference type="OrthoDB" id="9803995at2"/>
<dbReference type="GO" id="GO:0009025">
    <property type="term" value="F:tagatose-bisphosphate aldolase activity"/>
    <property type="evidence" value="ECO:0007669"/>
    <property type="project" value="TreeGrafter"/>
</dbReference>
<dbReference type="STRING" id="765912.Thimo_0389"/>
<dbReference type="InterPro" id="IPR011008">
    <property type="entry name" value="Dimeric_a/b-barrel"/>
</dbReference>
<evidence type="ECO:0000313" key="3">
    <source>
        <dbReference type="Proteomes" id="UP000010816"/>
    </source>
</evidence>
<dbReference type="eggNOG" id="COG0191">
    <property type="taxonomic scope" value="Bacteria"/>
</dbReference>
<dbReference type="PANTHER" id="PTHR30304">
    <property type="entry name" value="D-TAGATOSE-1,6-BISPHOSPHATE ALDOLASE"/>
    <property type="match status" value="1"/>
</dbReference>
<proteinExistence type="predicted"/>
<evidence type="ECO:0000259" key="1">
    <source>
        <dbReference type="PROSITE" id="PS51502"/>
    </source>
</evidence>
<dbReference type="NCBIfam" id="TIGR00167">
    <property type="entry name" value="cbbA"/>
    <property type="match status" value="1"/>
</dbReference>
<protein>
    <submittedName>
        <fullName evidence="2">Ketose-bisphosphate aldolase</fullName>
    </submittedName>
</protein>
<dbReference type="Gene3D" id="3.30.70.100">
    <property type="match status" value="1"/>
</dbReference>
<dbReference type="GO" id="GO:0005829">
    <property type="term" value="C:cytosol"/>
    <property type="evidence" value="ECO:0007669"/>
    <property type="project" value="TreeGrafter"/>
</dbReference>
<dbReference type="PATRIC" id="fig|765912.4.peg.382"/>
<dbReference type="PANTHER" id="PTHR30304:SF0">
    <property type="entry name" value="D-TAGATOSE-1,6-BISPHOSPHATE ALDOLASE SUBUNIT GATY-RELATED"/>
    <property type="match status" value="1"/>
</dbReference>
<dbReference type="CDD" id="cd00947">
    <property type="entry name" value="TBP_aldolase_IIB"/>
    <property type="match status" value="1"/>
</dbReference>
<dbReference type="GO" id="GO:0008270">
    <property type="term" value="F:zinc ion binding"/>
    <property type="evidence" value="ECO:0007669"/>
    <property type="project" value="InterPro"/>
</dbReference>
<dbReference type="SUPFAM" id="SSF51569">
    <property type="entry name" value="Aldolase"/>
    <property type="match status" value="1"/>
</dbReference>
<dbReference type="PROSITE" id="PS51502">
    <property type="entry name" value="S_R_A_B_BARREL"/>
    <property type="match status" value="1"/>
</dbReference>
<dbReference type="EMBL" id="CP003051">
    <property type="protein sequence ID" value="AGA89252.1"/>
    <property type="molecule type" value="Genomic_DNA"/>
</dbReference>
<dbReference type="HOGENOM" id="CLU_040088_1_0_6"/>
<evidence type="ECO:0000313" key="2">
    <source>
        <dbReference type="EMBL" id="AGA89252.1"/>
    </source>
</evidence>
<keyword evidence="3" id="KW-1185">Reference proteome</keyword>
<dbReference type="RefSeq" id="WP_015279400.1">
    <property type="nucleotide sequence ID" value="NC_019940.1"/>
</dbReference>
<dbReference type="InterPro" id="IPR000771">
    <property type="entry name" value="FBA_II"/>
</dbReference>
<dbReference type="Pfam" id="PF01116">
    <property type="entry name" value="F_bP_aldolase"/>
    <property type="match status" value="1"/>
</dbReference>
<dbReference type="Gene3D" id="3.20.20.70">
    <property type="entry name" value="Aldolase class I"/>
    <property type="match status" value="1"/>
</dbReference>
<name>L0GTW4_9GAMM</name>
<dbReference type="Pfam" id="PF07876">
    <property type="entry name" value="Dabb"/>
    <property type="match status" value="1"/>
</dbReference>
<dbReference type="AlphaFoldDB" id="L0GTW4"/>
<dbReference type="SMART" id="SM00886">
    <property type="entry name" value="Dabb"/>
    <property type="match status" value="1"/>
</dbReference>
<dbReference type="InterPro" id="IPR050246">
    <property type="entry name" value="Class_II_FBP_aldolase"/>
</dbReference>
<organism evidence="2 3">
    <name type="scientific">Thioflavicoccus mobilis 8321</name>
    <dbReference type="NCBI Taxonomy" id="765912"/>
    <lineage>
        <taxon>Bacteria</taxon>
        <taxon>Pseudomonadati</taxon>
        <taxon>Pseudomonadota</taxon>
        <taxon>Gammaproteobacteria</taxon>
        <taxon>Chromatiales</taxon>
        <taxon>Chromatiaceae</taxon>
        <taxon>Thioflavicoccus</taxon>
    </lineage>
</organism>
<accession>L0GTW4</accession>
<gene>
    <name evidence="2" type="ORF">Thimo_0389</name>
</gene>
<dbReference type="SUPFAM" id="SSF54909">
    <property type="entry name" value="Dimeric alpha+beta barrel"/>
    <property type="match status" value="1"/>
</dbReference>
<feature type="domain" description="Stress-response A/B barrel" evidence="1">
    <location>
        <begin position="297"/>
        <end position="387"/>
    </location>
</feature>
<dbReference type="InterPro" id="IPR013097">
    <property type="entry name" value="Dabb"/>
</dbReference>
<dbReference type="Proteomes" id="UP000010816">
    <property type="component" value="Chromosome"/>
</dbReference>
<dbReference type="InterPro" id="IPR013785">
    <property type="entry name" value="Aldolase_TIM"/>
</dbReference>
<dbReference type="GO" id="GO:0005975">
    <property type="term" value="P:carbohydrate metabolic process"/>
    <property type="evidence" value="ECO:0007669"/>
    <property type="project" value="InterPro"/>
</dbReference>